<name>A0A1H2V6Q7_9RHOB</name>
<dbReference type="OrthoDB" id="9807246at2"/>
<dbReference type="GO" id="GO:0046872">
    <property type="term" value="F:metal ion binding"/>
    <property type="evidence" value="ECO:0007669"/>
    <property type="project" value="UniProtKB-KW"/>
</dbReference>
<reference evidence="7" key="1">
    <citation type="submission" date="2016-10" db="EMBL/GenBank/DDBJ databases">
        <authorList>
            <person name="Varghese N."/>
            <person name="Submissions S."/>
        </authorList>
    </citation>
    <scope>NUCLEOTIDE SEQUENCE [LARGE SCALE GENOMIC DNA]</scope>
    <source>
        <strain evidence="7">DSM 27839</strain>
    </source>
</reference>
<dbReference type="Pfam" id="PF04828">
    <property type="entry name" value="GFA"/>
    <property type="match status" value="1"/>
</dbReference>
<comment type="similarity">
    <text evidence="1">Belongs to the Gfa family.</text>
</comment>
<evidence type="ECO:0000256" key="4">
    <source>
        <dbReference type="ARBA" id="ARBA00023239"/>
    </source>
</evidence>
<dbReference type="InterPro" id="IPR006913">
    <property type="entry name" value="CENP-V/GFA"/>
</dbReference>
<keyword evidence="2" id="KW-0479">Metal-binding</keyword>
<dbReference type="GO" id="GO:0016846">
    <property type="term" value="F:carbon-sulfur lyase activity"/>
    <property type="evidence" value="ECO:0007669"/>
    <property type="project" value="InterPro"/>
</dbReference>
<dbReference type="RefSeq" id="WP_074735490.1">
    <property type="nucleotide sequence ID" value="NZ_FNNP01000001.1"/>
</dbReference>
<dbReference type="AlphaFoldDB" id="A0A1H2V6Q7"/>
<evidence type="ECO:0000256" key="1">
    <source>
        <dbReference type="ARBA" id="ARBA00005495"/>
    </source>
</evidence>
<dbReference type="Proteomes" id="UP000183400">
    <property type="component" value="Unassembled WGS sequence"/>
</dbReference>
<evidence type="ECO:0000313" key="7">
    <source>
        <dbReference type="Proteomes" id="UP000183400"/>
    </source>
</evidence>
<feature type="domain" description="CENP-V/GFA" evidence="5">
    <location>
        <begin position="8"/>
        <end position="122"/>
    </location>
</feature>
<accession>A0A1H2V6Q7</accession>
<sequence length="150" mass="16564">MTFPEPPYTGACLCGAVQIRVAVSPLLTMACHCRDCQKLSASAYTLTTMFPRGGFSCTGDLVRGGLGSGGRVHFFCKSCLNFVYSQIGGTSERINLRTSMLEQAASFEPFVEVMTDEKMPWAHVPTIHSYPRFPESQEELQSLMDSYSTR</sequence>
<dbReference type="PROSITE" id="PS51891">
    <property type="entry name" value="CENP_V_GFA"/>
    <property type="match status" value="1"/>
</dbReference>
<protein>
    <submittedName>
        <fullName evidence="6">Uncharacterized conserved protein</fullName>
    </submittedName>
</protein>
<gene>
    <name evidence="6" type="ORF">SAMN05444358_1011383</name>
</gene>
<dbReference type="InterPro" id="IPR011057">
    <property type="entry name" value="Mss4-like_sf"/>
</dbReference>
<evidence type="ECO:0000256" key="2">
    <source>
        <dbReference type="ARBA" id="ARBA00022723"/>
    </source>
</evidence>
<keyword evidence="4" id="KW-0456">Lyase</keyword>
<dbReference type="STRING" id="985054.SAMN05444358_1011383"/>
<keyword evidence="3" id="KW-0862">Zinc</keyword>
<organism evidence="6 7">
    <name type="scientific">Ruegeria halocynthiae</name>
    <dbReference type="NCBI Taxonomy" id="985054"/>
    <lineage>
        <taxon>Bacteria</taxon>
        <taxon>Pseudomonadati</taxon>
        <taxon>Pseudomonadota</taxon>
        <taxon>Alphaproteobacteria</taxon>
        <taxon>Rhodobacterales</taxon>
        <taxon>Roseobacteraceae</taxon>
        <taxon>Ruegeria</taxon>
    </lineage>
</organism>
<keyword evidence="7" id="KW-1185">Reference proteome</keyword>
<evidence type="ECO:0000256" key="3">
    <source>
        <dbReference type="ARBA" id="ARBA00022833"/>
    </source>
</evidence>
<proteinExistence type="inferred from homology"/>
<dbReference type="PANTHER" id="PTHR33337">
    <property type="entry name" value="GFA DOMAIN-CONTAINING PROTEIN"/>
    <property type="match status" value="1"/>
</dbReference>
<dbReference type="PANTHER" id="PTHR33337:SF40">
    <property type="entry name" value="CENP-V_GFA DOMAIN-CONTAINING PROTEIN-RELATED"/>
    <property type="match status" value="1"/>
</dbReference>
<dbReference type="Gene3D" id="3.90.1590.10">
    <property type="entry name" value="glutathione-dependent formaldehyde- activating enzyme (gfa)"/>
    <property type="match status" value="1"/>
</dbReference>
<evidence type="ECO:0000259" key="5">
    <source>
        <dbReference type="PROSITE" id="PS51891"/>
    </source>
</evidence>
<dbReference type="SUPFAM" id="SSF51316">
    <property type="entry name" value="Mss4-like"/>
    <property type="match status" value="1"/>
</dbReference>
<evidence type="ECO:0000313" key="6">
    <source>
        <dbReference type="EMBL" id="SDW64012.1"/>
    </source>
</evidence>
<dbReference type="EMBL" id="FNNP01000001">
    <property type="protein sequence ID" value="SDW64012.1"/>
    <property type="molecule type" value="Genomic_DNA"/>
</dbReference>